<organism evidence="1">
    <name type="scientific">hydrothermal vent metagenome</name>
    <dbReference type="NCBI Taxonomy" id="652676"/>
    <lineage>
        <taxon>unclassified sequences</taxon>
        <taxon>metagenomes</taxon>
        <taxon>ecological metagenomes</taxon>
    </lineage>
</organism>
<accession>A0A1W1BFZ9</accession>
<sequence length="181" mass="20814">MKKILILSVFLLSVMLYGKDLILLKQGNVSIQLVGDRESCTIEMYLSGKVMDSNCAKMTNSKKLKIFCTPEKTMCKTLDEVKDFMHEDKIENLYQDMPYYQARKAILKMHYMPIEADSLHYGLAKIAYNRGYIEVDDCADSSTLNPCVFKFTANNGKILHVYTYTKEAQHNGIFVTSWSFE</sequence>
<reference evidence="1" key="1">
    <citation type="submission" date="2016-10" db="EMBL/GenBank/DDBJ databases">
        <authorList>
            <person name="de Groot N.N."/>
        </authorList>
    </citation>
    <scope>NUCLEOTIDE SEQUENCE</scope>
</reference>
<gene>
    <name evidence="1" type="ORF">MNB_SV-13-1929</name>
</gene>
<dbReference type="EMBL" id="FPHM01000002">
    <property type="protein sequence ID" value="SFV52431.1"/>
    <property type="molecule type" value="Genomic_DNA"/>
</dbReference>
<dbReference type="AlphaFoldDB" id="A0A1W1BFZ9"/>
<evidence type="ECO:0000313" key="1">
    <source>
        <dbReference type="EMBL" id="SFV52431.1"/>
    </source>
</evidence>
<protein>
    <submittedName>
        <fullName evidence="1">Uncharacterized protein</fullName>
    </submittedName>
</protein>
<proteinExistence type="predicted"/>
<name>A0A1W1BFZ9_9ZZZZ</name>